<accession>A0A183GYR3</accession>
<dbReference type="WBParaSite" id="OFLC_0000037201-mRNA-1">
    <property type="protein sequence ID" value="OFLC_0000037201-mRNA-1"/>
    <property type="gene ID" value="OFLC_0000037201"/>
</dbReference>
<evidence type="ECO:0000313" key="3">
    <source>
        <dbReference type="WBParaSite" id="OFLC_0000037201-mRNA-1"/>
    </source>
</evidence>
<dbReference type="EMBL" id="UZAJ01000117">
    <property type="protein sequence ID" value="VDO25576.1"/>
    <property type="molecule type" value="Genomic_DNA"/>
</dbReference>
<name>A0A183GYR3_9BILA</name>
<evidence type="ECO:0000313" key="2">
    <source>
        <dbReference type="Proteomes" id="UP000267606"/>
    </source>
</evidence>
<dbReference type="AlphaFoldDB" id="A0A183GYR3"/>
<proteinExistence type="predicted"/>
<reference evidence="3" key="1">
    <citation type="submission" date="2016-06" db="UniProtKB">
        <authorList>
            <consortium name="WormBaseParasite"/>
        </authorList>
    </citation>
    <scope>IDENTIFICATION</scope>
</reference>
<dbReference type="Proteomes" id="UP000267606">
    <property type="component" value="Unassembled WGS sequence"/>
</dbReference>
<organism evidence="3">
    <name type="scientific">Onchocerca flexuosa</name>
    <dbReference type="NCBI Taxonomy" id="387005"/>
    <lineage>
        <taxon>Eukaryota</taxon>
        <taxon>Metazoa</taxon>
        <taxon>Ecdysozoa</taxon>
        <taxon>Nematoda</taxon>
        <taxon>Chromadorea</taxon>
        <taxon>Rhabditida</taxon>
        <taxon>Spirurina</taxon>
        <taxon>Spiruromorpha</taxon>
        <taxon>Filarioidea</taxon>
        <taxon>Onchocercidae</taxon>
        <taxon>Onchocerca</taxon>
    </lineage>
</organism>
<evidence type="ECO:0000313" key="1">
    <source>
        <dbReference type="EMBL" id="VDO25576.1"/>
    </source>
</evidence>
<keyword evidence="2" id="KW-1185">Reference proteome</keyword>
<protein>
    <submittedName>
        <fullName evidence="3">SAM-dependent methyltransferase</fullName>
    </submittedName>
</protein>
<sequence length="35" mass="4258">MISSFPEEWLYQTYCDSSYRTAAELQFKKYAHSIY</sequence>
<reference evidence="1 2" key="2">
    <citation type="submission" date="2018-11" db="EMBL/GenBank/DDBJ databases">
        <authorList>
            <consortium name="Pathogen Informatics"/>
        </authorList>
    </citation>
    <scope>NUCLEOTIDE SEQUENCE [LARGE SCALE GENOMIC DNA]</scope>
</reference>
<gene>
    <name evidence="1" type="ORF">OFLC_LOCUS373</name>
</gene>